<gene>
    <name evidence="2" type="ORF">SMTD_LOCUS12020</name>
</gene>
<evidence type="ECO:0000313" key="2">
    <source>
        <dbReference type="EMBL" id="VDP59881.1"/>
    </source>
</evidence>
<sequence length="76" mass="9121">MYMFRIQRGNFISMRFLFFSDSCISWINTHRNYIKNNISSNTHGIDNKKRNSGSNDDRWDEYSKVDYREQSNSEPG</sequence>
<accession>A0A183PCD4</accession>
<reference evidence="2 3" key="1">
    <citation type="submission" date="2018-11" db="EMBL/GenBank/DDBJ databases">
        <authorList>
            <consortium name="Pathogen Informatics"/>
        </authorList>
    </citation>
    <scope>NUCLEOTIDE SEQUENCE [LARGE SCALE GENOMIC DNA]</scope>
    <source>
        <strain>Denwood</strain>
        <strain evidence="3">Zambia</strain>
    </source>
</reference>
<feature type="region of interest" description="Disordered" evidence="1">
    <location>
        <begin position="37"/>
        <end position="76"/>
    </location>
</feature>
<protein>
    <submittedName>
        <fullName evidence="2">Uncharacterized protein</fullName>
    </submittedName>
</protein>
<dbReference type="AlphaFoldDB" id="A0A183PCD4"/>
<proteinExistence type="predicted"/>
<evidence type="ECO:0000256" key="1">
    <source>
        <dbReference type="SAM" id="MobiDB-lite"/>
    </source>
</evidence>
<dbReference type="Proteomes" id="UP000269396">
    <property type="component" value="Unassembled WGS sequence"/>
</dbReference>
<name>A0A183PCD4_9TREM</name>
<feature type="compositionally biased region" description="Basic and acidic residues" evidence="1">
    <location>
        <begin position="45"/>
        <end position="76"/>
    </location>
</feature>
<keyword evidence="3" id="KW-1185">Reference proteome</keyword>
<dbReference type="EMBL" id="UZAL01032034">
    <property type="protein sequence ID" value="VDP59881.1"/>
    <property type="molecule type" value="Genomic_DNA"/>
</dbReference>
<evidence type="ECO:0000313" key="3">
    <source>
        <dbReference type="Proteomes" id="UP000269396"/>
    </source>
</evidence>
<organism evidence="2 3">
    <name type="scientific">Schistosoma mattheei</name>
    <dbReference type="NCBI Taxonomy" id="31246"/>
    <lineage>
        <taxon>Eukaryota</taxon>
        <taxon>Metazoa</taxon>
        <taxon>Spiralia</taxon>
        <taxon>Lophotrochozoa</taxon>
        <taxon>Platyhelminthes</taxon>
        <taxon>Trematoda</taxon>
        <taxon>Digenea</taxon>
        <taxon>Strigeidida</taxon>
        <taxon>Schistosomatoidea</taxon>
        <taxon>Schistosomatidae</taxon>
        <taxon>Schistosoma</taxon>
    </lineage>
</organism>